<evidence type="ECO:0000256" key="14">
    <source>
        <dbReference type="ARBA" id="ARBA00023211"/>
    </source>
</evidence>
<evidence type="ECO:0000313" key="19">
    <source>
        <dbReference type="EMBL" id="SNQ59958.1"/>
    </source>
</evidence>
<dbReference type="Pfam" id="PF22627">
    <property type="entry name" value="AglB_core-like"/>
    <property type="match status" value="1"/>
</dbReference>
<organism evidence="19 20">
    <name type="scientific">Candidatus Methanoperedens nitratireducens</name>
    <dbReference type="NCBI Taxonomy" id="1392998"/>
    <lineage>
        <taxon>Archaea</taxon>
        <taxon>Methanobacteriati</taxon>
        <taxon>Methanobacteriota</taxon>
        <taxon>Stenosarchaea group</taxon>
        <taxon>Methanomicrobia</taxon>
        <taxon>Methanosarcinales</taxon>
        <taxon>ANME-2 cluster</taxon>
        <taxon>Candidatus Methanoperedentaceae</taxon>
        <taxon>Candidatus Methanoperedens</taxon>
    </lineage>
</organism>
<comment type="similarity">
    <text evidence="5">Belongs to the STT3 family.</text>
</comment>
<dbReference type="Gene3D" id="3.40.50.12610">
    <property type="match status" value="1"/>
</dbReference>
<evidence type="ECO:0000256" key="12">
    <source>
        <dbReference type="ARBA" id="ARBA00022989"/>
    </source>
</evidence>
<keyword evidence="20" id="KW-1185">Reference proteome</keyword>
<evidence type="ECO:0000256" key="4">
    <source>
        <dbReference type="ARBA" id="ARBA00004922"/>
    </source>
</evidence>
<dbReference type="GO" id="GO:0005886">
    <property type="term" value="C:plasma membrane"/>
    <property type="evidence" value="ECO:0007669"/>
    <property type="project" value="UniProtKB-SubCell"/>
</dbReference>
<evidence type="ECO:0000256" key="3">
    <source>
        <dbReference type="ARBA" id="ARBA00004651"/>
    </source>
</evidence>
<evidence type="ECO:0000259" key="18">
    <source>
        <dbReference type="Pfam" id="PF22627"/>
    </source>
</evidence>
<dbReference type="PANTHER" id="PTHR13872">
    <property type="entry name" value="DOLICHYL-DIPHOSPHOOLIGOSACCHARIDE--PROTEIN GLYCOSYLTRANSFERASE SUBUNIT"/>
    <property type="match status" value="1"/>
</dbReference>
<evidence type="ECO:0000256" key="13">
    <source>
        <dbReference type="ARBA" id="ARBA00023136"/>
    </source>
</evidence>
<evidence type="ECO:0000256" key="15">
    <source>
        <dbReference type="ARBA" id="ARBA00030679"/>
    </source>
</evidence>
<proteinExistence type="inferred from homology"/>
<evidence type="ECO:0000256" key="10">
    <source>
        <dbReference type="ARBA" id="ARBA00022723"/>
    </source>
</evidence>
<dbReference type="EC" id="2.4.99.21" evidence="6"/>
<keyword evidence="10" id="KW-0479">Metal-binding</keyword>
<sequence>MLVLFFVYPSLVMTAIGTANSSPESRYGGGEPSGGGYDEWMEALNWMRYNTPDPGLDYSAIYEQPKNSTYPYPESAYGVMSWWDYGHIITYWAHRIPNANPFQAGIGGGKTHAPGASTFLTAKSEDEANKVLDALGINGKPGARYIVSNGYMAYGIMDIFGIWNKDDDYRVRIQTSQGLQVVPSSKYYDNMEAKLHILDGNSLKNYRLVHESPANPNTFGGYEEQTYKYIYNTLYGGNIPVENSGLVKIFEYVKGAKIEGHAPPNATVTLTDTIKTNIGRTIQYSQTTSSNGTYEFTVPYSTLGPITGETQFDTKPTGPYTVTAGNISKPVNVREEDVLNGGTVTLDLI</sequence>
<dbReference type="GO" id="GO:0004576">
    <property type="term" value="F:oligosaccharyl transferase activity"/>
    <property type="evidence" value="ECO:0007669"/>
    <property type="project" value="InterPro"/>
</dbReference>
<keyword evidence="7" id="KW-0328">Glycosyltransferase</keyword>
<dbReference type="EMBL" id="FZMP01000054">
    <property type="protein sequence ID" value="SNQ59958.1"/>
    <property type="molecule type" value="Genomic_DNA"/>
</dbReference>
<evidence type="ECO:0000256" key="8">
    <source>
        <dbReference type="ARBA" id="ARBA00022679"/>
    </source>
</evidence>
<keyword evidence="9" id="KW-0812">Transmembrane</keyword>
<keyword evidence="13" id="KW-0472">Membrane</keyword>
<feature type="domain" description="Archaeal glycosylation protein B peripheral" evidence="17">
    <location>
        <begin position="255"/>
        <end position="344"/>
    </location>
</feature>
<keyword evidence="11" id="KW-0460">Magnesium</keyword>
<evidence type="ECO:0000256" key="11">
    <source>
        <dbReference type="ARBA" id="ARBA00022842"/>
    </source>
</evidence>
<dbReference type="Proteomes" id="UP000218615">
    <property type="component" value="Unassembled WGS sequence"/>
</dbReference>
<evidence type="ECO:0000256" key="5">
    <source>
        <dbReference type="ARBA" id="ARBA00010810"/>
    </source>
</evidence>
<dbReference type="AlphaFoldDB" id="A0A284VL22"/>
<keyword evidence="8 19" id="KW-0808">Transferase</keyword>
<evidence type="ECO:0000256" key="16">
    <source>
        <dbReference type="ARBA" id="ARBA00034066"/>
    </source>
</evidence>
<dbReference type="GO" id="GO:0046872">
    <property type="term" value="F:metal ion binding"/>
    <property type="evidence" value="ECO:0007669"/>
    <property type="project" value="UniProtKB-KW"/>
</dbReference>
<keyword evidence="14" id="KW-0464">Manganese</keyword>
<dbReference type="UniPathway" id="UPA00378"/>
<comment type="cofactor">
    <cofactor evidence="2">
        <name>Mg(2+)</name>
        <dbReference type="ChEBI" id="CHEBI:18420"/>
    </cofactor>
</comment>
<keyword evidence="12" id="KW-1133">Transmembrane helix</keyword>
<accession>A0A284VL22</accession>
<dbReference type="Pfam" id="PF18079">
    <property type="entry name" value="AglB_L1"/>
    <property type="match status" value="1"/>
</dbReference>
<reference evidence="20" key="1">
    <citation type="submission" date="2017-06" db="EMBL/GenBank/DDBJ databases">
        <authorList>
            <person name="Cremers G."/>
        </authorList>
    </citation>
    <scope>NUCLEOTIDE SEQUENCE [LARGE SCALE GENOMIC DNA]</scope>
</reference>
<dbReference type="Gene3D" id="2.60.40.3390">
    <property type="match status" value="1"/>
</dbReference>
<dbReference type="InterPro" id="IPR041154">
    <property type="entry name" value="AglB_P1"/>
</dbReference>
<evidence type="ECO:0000256" key="2">
    <source>
        <dbReference type="ARBA" id="ARBA00001946"/>
    </source>
</evidence>
<name>A0A284VL22_9EURY</name>
<dbReference type="InterPro" id="IPR054479">
    <property type="entry name" value="AglB-like_core"/>
</dbReference>
<comment type="cofactor">
    <cofactor evidence="1">
        <name>Mn(2+)</name>
        <dbReference type="ChEBI" id="CHEBI:29035"/>
    </cofactor>
</comment>
<evidence type="ECO:0000313" key="20">
    <source>
        <dbReference type="Proteomes" id="UP000218615"/>
    </source>
</evidence>
<evidence type="ECO:0000256" key="9">
    <source>
        <dbReference type="ARBA" id="ARBA00022692"/>
    </source>
</evidence>
<comment type="subcellular location">
    <subcellularLocation>
        <location evidence="3">Cell membrane</location>
        <topology evidence="3">Multi-pass membrane protein</topology>
    </subcellularLocation>
</comment>
<gene>
    <name evidence="19" type="ORF">MNV_1470001</name>
</gene>
<dbReference type="InterPro" id="IPR003674">
    <property type="entry name" value="Oligo_trans_STT3"/>
</dbReference>
<comment type="pathway">
    <text evidence="4">Protein modification; protein glycosylation.</text>
</comment>
<feature type="domain" description="AglB-like core" evidence="18">
    <location>
        <begin position="39"/>
        <end position="136"/>
    </location>
</feature>
<protein>
    <recommendedName>
        <fullName evidence="6">dolichyl-phosphooligosaccharide-protein glycotransferase</fullName>
        <ecNumber evidence="6">2.4.99.21</ecNumber>
    </recommendedName>
    <alternativeName>
        <fullName evidence="15">Oligosaccharyl transferase</fullName>
    </alternativeName>
</protein>
<evidence type="ECO:0000256" key="6">
    <source>
        <dbReference type="ARBA" id="ARBA00012602"/>
    </source>
</evidence>
<evidence type="ECO:0000256" key="1">
    <source>
        <dbReference type="ARBA" id="ARBA00001936"/>
    </source>
</evidence>
<evidence type="ECO:0000259" key="17">
    <source>
        <dbReference type="Pfam" id="PF18079"/>
    </source>
</evidence>
<evidence type="ECO:0000256" key="7">
    <source>
        <dbReference type="ARBA" id="ARBA00022676"/>
    </source>
</evidence>
<comment type="catalytic activity">
    <reaction evidence="16">
        <text>an archaeal dolichyl phosphooligosaccharide + [protein]-L-asparagine = an archaeal dolichyl phosphate + a glycoprotein with the oligosaccharide chain attached by N-beta-D-glycosyl linkage to a protein L-asparagine.</text>
        <dbReference type="EC" id="2.4.99.21"/>
    </reaction>
</comment>
<dbReference type="PANTHER" id="PTHR13872:SF1">
    <property type="entry name" value="DOLICHYL-DIPHOSPHOOLIGOSACCHARIDE--PROTEIN GLYCOSYLTRANSFERASE SUBUNIT STT3B"/>
    <property type="match status" value="1"/>
</dbReference>